<keyword evidence="4" id="KW-1185">Reference proteome</keyword>
<dbReference type="InterPro" id="IPR006311">
    <property type="entry name" value="TAT_signal"/>
</dbReference>
<evidence type="ECO:0000256" key="1">
    <source>
        <dbReference type="ARBA" id="ARBA00006987"/>
    </source>
</evidence>
<dbReference type="InterPro" id="IPR005064">
    <property type="entry name" value="BUG"/>
</dbReference>
<gene>
    <name evidence="3" type="ORF">KQ910_00065</name>
</gene>
<dbReference type="RefSeq" id="WP_216955624.1">
    <property type="nucleotide sequence ID" value="NZ_JAHOPB010000001.1"/>
</dbReference>
<evidence type="ECO:0000313" key="3">
    <source>
        <dbReference type="EMBL" id="MBU8872130.1"/>
    </source>
</evidence>
<dbReference type="PROSITE" id="PS51318">
    <property type="entry name" value="TAT"/>
    <property type="match status" value="1"/>
</dbReference>
<keyword evidence="2" id="KW-0732">Signal</keyword>
<evidence type="ECO:0000313" key="4">
    <source>
        <dbReference type="Proteomes" id="UP000727907"/>
    </source>
</evidence>
<feature type="chain" id="PRO_5046858821" evidence="2">
    <location>
        <begin position="31"/>
        <end position="335"/>
    </location>
</feature>
<evidence type="ECO:0000256" key="2">
    <source>
        <dbReference type="SAM" id="SignalP"/>
    </source>
</evidence>
<feature type="signal peptide" evidence="2">
    <location>
        <begin position="1"/>
        <end position="30"/>
    </location>
</feature>
<protein>
    <submittedName>
        <fullName evidence="3">Bug family tripartite tricarboxylate transporter substrate binding protein</fullName>
    </submittedName>
</protein>
<dbReference type="Proteomes" id="UP000727907">
    <property type="component" value="Unassembled WGS sequence"/>
</dbReference>
<dbReference type="CDD" id="cd13579">
    <property type="entry name" value="PBP2_Bug_NagM"/>
    <property type="match status" value="1"/>
</dbReference>
<dbReference type="PANTHER" id="PTHR42928:SF5">
    <property type="entry name" value="BLR1237 PROTEIN"/>
    <property type="match status" value="1"/>
</dbReference>
<sequence length="335" mass="34905">MTNQNRRGFVRATGAAAALATLGLAGRAGAQGTQPLENVRIITGFPPGGTSDTLCRRVAEGLKGTAYTKAAIVENKAGAGGQIAIQSMKGAATDGSVILQTPASMLMIYPHIYKKLAYDAFTDVTPVTLACVFDFGFCVGPAVPDSVKNIPEFLAWCKANPDKANYGSPAAGSVPHFIGVLLGQAGGIELKHVAYRGTQPAVQDMVGGQIQAVSGPVGEFTQQVAAGKARLLGVSGATRSRFAPNVPTFAEQGYKDLVFSEWFGFFAPGGTPAPVVMRANEALRAALAQKDVVDGLAVMGLEVKSSTPQELATLLKQSYDRWGPIVKKIGFTADS</sequence>
<proteinExistence type="inferred from homology"/>
<accession>A0ABS6IFT1</accession>
<organism evidence="3 4">
    <name type="scientific">Reyranella humidisoli</name>
    <dbReference type="NCBI Taxonomy" id="2849149"/>
    <lineage>
        <taxon>Bacteria</taxon>
        <taxon>Pseudomonadati</taxon>
        <taxon>Pseudomonadota</taxon>
        <taxon>Alphaproteobacteria</taxon>
        <taxon>Hyphomicrobiales</taxon>
        <taxon>Reyranellaceae</taxon>
        <taxon>Reyranella</taxon>
    </lineage>
</organism>
<reference evidence="3 4" key="1">
    <citation type="submission" date="2021-06" db="EMBL/GenBank/DDBJ databases">
        <authorList>
            <person name="Lee D.H."/>
        </authorList>
    </citation>
    <scope>NUCLEOTIDE SEQUENCE [LARGE SCALE GENOMIC DNA]</scope>
    <source>
        <strain evidence="3 4">MMS21-HV4-11</strain>
    </source>
</reference>
<dbReference type="EMBL" id="JAHOPB010000001">
    <property type="protein sequence ID" value="MBU8872130.1"/>
    <property type="molecule type" value="Genomic_DNA"/>
</dbReference>
<name>A0ABS6IFT1_9HYPH</name>
<dbReference type="PANTHER" id="PTHR42928">
    <property type="entry name" value="TRICARBOXYLATE-BINDING PROTEIN"/>
    <property type="match status" value="1"/>
</dbReference>
<dbReference type="PIRSF" id="PIRSF017082">
    <property type="entry name" value="YflP"/>
    <property type="match status" value="1"/>
</dbReference>
<dbReference type="Pfam" id="PF03401">
    <property type="entry name" value="TctC"/>
    <property type="match status" value="1"/>
</dbReference>
<comment type="caution">
    <text evidence="3">The sequence shown here is derived from an EMBL/GenBank/DDBJ whole genome shotgun (WGS) entry which is preliminary data.</text>
</comment>
<comment type="similarity">
    <text evidence="1">Belongs to the UPF0065 (bug) family.</text>
</comment>